<feature type="domain" description="Phosphoribulokinase/uridine kinase" evidence="1">
    <location>
        <begin position="28"/>
        <end position="210"/>
    </location>
</feature>
<protein>
    <submittedName>
        <fullName evidence="2">Nucleoside/nucleotide kinase family protein</fullName>
    </submittedName>
</protein>
<accession>A0ABT9D6K9</accession>
<keyword evidence="2" id="KW-0808">Transferase</keyword>
<dbReference type="RefSeq" id="WP_304599840.1">
    <property type="nucleotide sequence ID" value="NZ_JAUQYO010000002.1"/>
</dbReference>
<dbReference type="Pfam" id="PF00485">
    <property type="entry name" value="PRK"/>
    <property type="match status" value="1"/>
</dbReference>
<dbReference type="Proteomes" id="UP001232536">
    <property type="component" value="Unassembled WGS sequence"/>
</dbReference>
<dbReference type="InterPro" id="IPR027417">
    <property type="entry name" value="P-loop_NTPase"/>
</dbReference>
<dbReference type="GO" id="GO:0016301">
    <property type="term" value="F:kinase activity"/>
    <property type="evidence" value="ECO:0007669"/>
    <property type="project" value="UniProtKB-KW"/>
</dbReference>
<dbReference type="PANTHER" id="PTHR10285">
    <property type="entry name" value="URIDINE KINASE"/>
    <property type="match status" value="1"/>
</dbReference>
<comment type="caution">
    <text evidence="2">The sequence shown here is derived from an EMBL/GenBank/DDBJ whole genome shotgun (WGS) entry which is preliminary data.</text>
</comment>
<dbReference type="Gene3D" id="3.40.50.300">
    <property type="entry name" value="P-loop containing nucleotide triphosphate hydrolases"/>
    <property type="match status" value="2"/>
</dbReference>
<dbReference type="InterPro" id="IPR006083">
    <property type="entry name" value="PRK/URK"/>
</dbReference>
<proteinExistence type="predicted"/>
<gene>
    <name evidence="2" type="ORF">Q6348_02935</name>
</gene>
<evidence type="ECO:0000313" key="2">
    <source>
        <dbReference type="EMBL" id="MDO8106150.1"/>
    </source>
</evidence>
<dbReference type="SUPFAM" id="SSF52540">
    <property type="entry name" value="P-loop containing nucleoside triphosphate hydrolases"/>
    <property type="match status" value="1"/>
</dbReference>
<reference evidence="2 3" key="1">
    <citation type="submission" date="2023-07" db="EMBL/GenBank/DDBJ databases">
        <title>Description of novel actinomycetes strains, isolated from tidal flat sediment.</title>
        <authorList>
            <person name="Lu C."/>
        </authorList>
    </citation>
    <scope>NUCLEOTIDE SEQUENCE [LARGE SCALE GENOMIC DNA]</scope>
    <source>
        <strain evidence="2 3">SYSU T00b441</strain>
    </source>
</reference>
<keyword evidence="3" id="KW-1185">Reference proteome</keyword>
<name>A0ABT9D6K9_9CELL</name>
<organism evidence="2 3">
    <name type="scientific">Actinotalea lenta</name>
    <dbReference type="NCBI Taxonomy" id="3064654"/>
    <lineage>
        <taxon>Bacteria</taxon>
        <taxon>Bacillati</taxon>
        <taxon>Actinomycetota</taxon>
        <taxon>Actinomycetes</taxon>
        <taxon>Micrococcales</taxon>
        <taxon>Cellulomonadaceae</taxon>
        <taxon>Actinotalea</taxon>
    </lineage>
</organism>
<dbReference type="EMBL" id="JAUQYP010000001">
    <property type="protein sequence ID" value="MDO8106150.1"/>
    <property type="molecule type" value="Genomic_DNA"/>
</dbReference>
<evidence type="ECO:0000313" key="3">
    <source>
        <dbReference type="Proteomes" id="UP001232536"/>
    </source>
</evidence>
<evidence type="ECO:0000259" key="1">
    <source>
        <dbReference type="Pfam" id="PF00485"/>
    </source>
</evidence>
<dbReference type="NCBIfam" id="NF006743">
    <property type="entry name" value="PRK09270.1-2"/>
    <property type="match status" value="1"/>
</dbReference>
<keyword evidence="2" id="KW-0418">Kinase</keyword>
<sequence length="212" mass="23381">MDIASVPDLGTLVERLRGRAAQTSARYIVGLVGEPGSGKSTVAELVAQHLGSDVCVTVPMDGFHLAGSVIAGTPLEDRKGAIDTFDADGYVALLERLRARDEEVVYAPSYRRGLEEPIAASIPIPREIPVVLTEGNYLLADLDPWTKVRKYVDEVWFVEVPRDVRLERLIDRHVAFGKARDEAIAWALGPDEDNARLIASTRHRADQVIEWI</sequence>